<dbReference type="EMBL" id="JAUESC010000388">
    <property type="protein sequence ID" value="KAK0571702.1"/>
    <property type="molecule type" value="Genomic_DNA"/>
</dbReference>
<sequence>MIKARLFPQISARRKRLFEVDVVCDALARRMKGIMEASRKVALRQRDAGIAPPEEESNGSAPENPPEGDDEGGVPDYVPEKTQGHGTTACSAEAVGDPEDFGVSKTSPNQGNQAGPSSKGKEKVGDPFELEQATFPSGSSSPHSAAHMPNVTSQGVEAVGGHSGAVAPEVSTSAEPNPSAPEILTPADPISTPGGSNVEAG</sequence>
<feature type="compositionally biased region" description="Low complexity" evidence="1">
    <location>
        <begin position="136"/>
        <end position="147"/>
    </location>
</feature>
<evidence type="ECO:0000313" key="3">
    <source>
        <dbReference type="Proteomes" id="UP001168877"/>
    </source>
</evidence>
<proteinExistence type="predicted"/>
<dbReference type="Proteomes" id="UP001168877">
    <property type="component" value="Unassembled WGS sequence"/>
</dbReference>
<reference evidence="2" key="2">
    <citation type="submission" date="2023-06" db="EMBL/GenBank/DDBJ databases">
        <authorList>
            <person name="Swenson N.G."/>
            <person name="Wegrzyn J.L."/>
            <person name="Mcevoy S.L."/>
        </authorList>
    </citation>
    <scope>NUCLEOTIDE SEQUENCE</scope>
    <source>
        <strain evidence="2">NS2018</strain>
        <tissue evidence="2">Leaf</tissue>
    </source>
</reference>
<evidence type="ECO:0000256" key="1">
    <source>
        <dbReference type="SAM" id="MobiDB-lite"/>
    </source>
</evidence>
<evidence type="ECO:0000313" key="2">
    <source>
        <dbReference type="EMBL" id="KAK0571702.1"/>
    </source>
</evidence>
<dbReference type="AlphaFoldDB" id="A0AA39REA1"/>
<reference evidence="2" key="1">
    <citation type="journal article" date="2022" name="Plant J.">
        <title>Strategies of tolerance reflected in two North American maple genomes.</title>
        <authorList>
            <person name="McEvoy S.L."/>
            <person name="Sezen U.U."/>
            <person name="Trouern-Trend A."/>
            <person name="McMahon S.M."/>
            <person name="Schaberg P.G."/>
            <person name="Yang J."/>
            <person name="Wegrzyn J.L."/>
            <person name="Swenson N.G."/>
        </authorList>
    </citation>
    <scope>NUCLEOTIDE SEQUENCE</scope>
    <source>
        <strain evidence="2">NS2018</strain>
    </source>
</reference>
<protein>
    <submittedName>
        <fullName evidence="2">Uncharacterized protein</fullName>
    </submittedName>
</protein>
<name>A0AA39REA1_ACESA</name>
<accession>A0AA39REA1</accession>
<keyword evidence="3" id="KW-1185">Reference proteome</keyword>
<comment type="caution">
    <text evidence="2">The sequence shown here is derived from an EMBL/GenBank/DDBJ whole genome shotgun (WGS) entry which is preliminary data.</text>
</comment>
<gene>
    <name evidence="2" type="ORF">LWI29_020224</name>
</gene>
<organism evidence="2 3">
    <name type="scientific">Acer saccharum</name>
    <name type="common">Sugar maple</name>
    <dbReference type="NCBI Taxonomy" id="4024"/>
    <lineage>
        <taxon>Eukaryota</taxon>
        <taxon>Viridiplantae</taxon>
        <taxon>Streptophyta</taxon>
        <taxon>Embryophyta</taxon>
        <taxon>Tracheophyta</taxon>
        <taxon>Spermatophyta</taxon>
        <taxon>Magnoliopsida</taxon>
        <taxon>eudicotyledons</taxon>
        <taxon>Gunneridae</taxon>
        <taxon>Pentapetalae</taxon>
        <taxon>rosids</taxon>
        <taxon>malvids</taxon>
        <taxon>Sapindales</taxon>
        <taxon>Sapindaceae</taxon>
        <taxon>Hippocastanoideae</taxon>
        <taxon>Acereae</taxon>
        <taxon>Acer</taxon>
    </lineage>
</organism>
<feature type="compositionally biased region" description="Polar residues" evidence="1">
    <location>
        <begin position="104"/>
        <end position="116"/>
    </location>
</feature>
<feature type="region of interest" description="Disordered" evidence="1">
    <location>
        <begin position="44"/>
        <end position="201"/>
    </location>
</feature>